<reference evidence="5" key="1">
    <citation type="journal article" date="2014" name="Front. Microbiol.">
        <title>High frequency of phylogenetically diverse reductive dehalogenase-homologous genes in deep subseafloor sedimentary metagenomes.</title>
        <authorList>
            <person name="Kawai M."/>
            <person name="Futagami T."/>
            <person name="Toyoda A."/>
            <person name="Takaki Y."/>
            <person name="Nishi S."/>
            <person name="Hori S."/>
            <person name="Arai W."/>
            <person name="Tsubouchi T."/>
            <person name="Morono Y."/>
            <person name="Uchiyama I."/>
            <person name="Ito T."/>
            <person name="Fujiyama A."/>
            <person name="Inagaki F."/>
            <person name="Takami H."/>
        </authorList>
    </citation>
    <scope>NUCLEOTIDE SEQUENCE</scope>
    <source>
        <strain evidence="5">Expedition CK06-06</strain>
    </source>
</reference>
<name>X0S7X0_9ZZZZ</name>
<dbReference type="GO" id="GO:0004315">
    <property type="term" value="F:3-oxoacyl-[acyl-carrier-protein] synthase activity"/>
    <property type="evidence" value="ECO:0007669"/>
    <property type="project" value="InterPro"/>
</dbReference>
<dbReference type="Pfam" id="PF00109">
    <property type="entry name" value="ketoacyl-synt"/>
    <property type="match status" value="1"/>
</dbReference>
<dbReference type="InterPro" id="IPR018201">
    <property type="entry name" value="Ketoacyl_synth_AS"/>
</dbReference>
<sequence length="340" mass="36090">MSNSSKQIDRQTLLKNALVALEKVQAKLDASEKAKREPIAIIGIGCRFPGGANAPQAFWQLLHDGVDTVTEVPPERWDVDAYYDPDPDAPGKAYTRWGAFLENVDKFDPQFFGITPREAVSMDPQQRLLLEVSWHALEHAGQAPAKLAGSPTGVFVGMTSSDYVHLQIKTGDLTNTDAYFSTGVAHSIATGRLSYVLGLQGPSITVDTACSSSAVSIHLACQSLRMGECKMALAGGVNLILSPDGSITTSRSRMMAFDGRCKTFDAAGDGYVRGEGCGMVVLKRLSDAERDGDNILAVILGTAITQDGRSNGLSAPNGLAQEAVISSALANADVEPDEVS</sequence>
<evidence type="ECO:0000256" key="3">
    <source>
        <dbReference type="ARBA" id="ARBA00022679"/>
    </source>
</evidence>
<dbReference type="InterPro" id="IPR014031">
    <property type="entry name" value="Ketoacyl_synth_C"/>
</dbReference>
<dbReference type="InterPro" id="IPR014030">
    <property type="entry name" value="Ketoacyl_synth_N"/>
</dbReference>
<dbReference type="CDD" id="cd00833">
    <property type="entry name" value="PKS"/>
    <property type="match status" value="1"/>
</dbReference>
<dbReference type="Gene3D" id="3.40.47.10">
    <property type="match status" value="1"/>
</dbReference>
<dbReference type="GO" id="GO:0006633">
    <property type="term" value="P:fatty acid biosynthetic process"/>
    <property type="evidence" value="ECO:0007669"/>
    <property type="project" value="InterPro"/>
</dbReference>
<dbReference type="SUPFAM" id="SSF53901">
    <property type="entry name" value="Thiolase-like"/>
    <property type="match status" value="2"/>
</dbReference>
<feature type="domain" description="Ketosynthase family 3 (KS3)" evidence="4">
    <location>
        <begin position="36"/>
        <end position="340"/>
    </location>
</feature>
<gene>
    <name evidence="5" type="ORF">S01H1_15275</name>
</gene>
<dbReference type="PROSITE" id="PS52004">
    <property type="entry name" value="KS3_2"/>
    <property type="match status" value="1"/>
</dbReference>
<dbReference type="Pfam" id="PF02801">
    <property type="entry name" value="Ketoacyl-synt_C"/>
    <property type="match status" value="1"/>
</dbReference>
<dbReference type="EMBL" id="BARS01007971">
    <property type="protein sequence ID" value="GAF72012.1"/>
    <property type="molecule type" value="Genomic_DNA"/>
</dbReference>
<evidence type="ECO:0000256" key="1">
    <source>
        <dbReference type="ARBA" id="ARBA00022450"/>
    </source>
</evidence>
<evidence type="ECO:0000256" key="2">
    <source>
        <dbReference type="ARBA" id="ARBA00022553"/>
    </source>
</evidence>
<dbReference type="InterPro" id="IPR016039">
    <property type="entry name" value="Thiolase-like"/>
</dbReference>
<accession>X0S7X0</accession>
<feature type="non-terminal residue" evidence="5">
    <location>
        <position position="340"/>
    </location>
</feature>
<keyword evidence="1" id="KW-0596">Phosphopantetheine</keyword>
<proteinExistence type="predicted"/>
<dbReference type="InterPro" id="IPR020841">
    <property type="entry name" value="PKS_Beta-ketoAc_synthase_dom"/>
</dbReference>
<dbReference type="SMART" id="SM00825">
    <property type="entry name" value="PKS_KS"/>
    <property type="match status" value="1"/>
</dbReference>
<dbReference type="AlphaFoldDB" id="X0S7X0"/>
<dbReference type="PROSITE" id="PS00606">
    <property type="entry name" value="KS3_1"/>
    <property type="match status" value="1"/>
</dbReference>
<keyword evidence="3" id="KW-0808">Transferase</keyword>
<protein>
    <recommendedName>
        <fullName evidence="4">Ketosynthase family 3 (KS3) domain-containing protein</fullName>
    </recommendedName>
</protein>
<dbReference type="PANTHER" id="PTHR43775:SF37">
    <property type="entry name" value="SI:DKEY-61P9.11"/>
    <property type="match status" value="1"/>
</dbReference>
<organism evidence="5">
    <name type="scientific">marine sediment metagenome</name>
    <dbReference type="NCBI Taxonomy" id="412755"/>
    <lineage>
        <taxon>unclassified sequences</taxon>
        <taxon>metagenomes</taxon>
        <taxon>ecological metagenomes</taxon>
    </lineage>
</organism>
<comment type="caution">
    <text evidence="5">The sequence shown here is derived from an EMBL/GenBank/DDBJ whole genome shotgun (WGS) entry which is preliminary data.</text>
</comment>
<evidence type="ECO:0000259" key="4">
    <source>
        <dbReference type="PROSITE" id="PS52004"/>
    </source>
</evidence>
<dbReference type="PANTHER" id="PTHR43775">
    <property type="entry name" value="FATTY ACID SYNTHASE"/>
    <property type="match status" value="1"/>
</dbReference>
<keyword evidence="2" id="KW-0597">Phosphoprotein</keyword>
<dbReference type="GO" id="GO:0004312">
    <property type="term" value="F:fatty acid synthase activity"/>
    <property type="evidence" value="ECO:0007669"/>
    <property type="project" value="TreeGrafter"/>
</dbReference>
<evidence type="ECO:0000313" key="5">
    <source>
        <dbReference type="EMBL" id="GAF72012.1"/>
    </source>
</evidence>
<dbReference type="InterPro" id="IPR050091">
    <property type="entry name" value="PKS_NRPS_Biosynth_Enz"/>
</dbReference>